<evidence type="ECO:0000256" key="1">
    <source>
        <dbReference type="ARBA" id="ARBA00006336"/>
    </source>
</evidence>
<evidence type="ECO:0000313" key="4">
    <source>
        <dbReference type="EMBL" id="KAK5991700.1"/>
    </source>
</evidence>
<evidence type="ECO:0000256" key="2">
    <source>
        <dbReference type="ARBA" id="ARBA00022801"/>
    </source>
</evidence>
<proteinExistence type="inferred from homology"/>
<keyword evidence="2" id="KW-0378">Hydrolase</keyword>
<comment type="similarity">
    <text evidence="1">Belongs to the isochorismatase family.</text>
</comment>
<dbReference type="PANTHER" id="PTHR43540">
    <property type="entry name" value="PEROXYUREIDOACRYLATE/UREIDOACRYLATE AMIDOHYDROLASE-RELATED"/>
    <property type="match status" value="1"/>
</dbReference>
<dbReference type="PANTHER" id="PTHR43540:SF1">
    <property type="entry name" value="ISOCHORISMATASE HYDROLASE"/>
    <property type="match status" value="1"/>
</dbReference>
<dbReference type="SUPFAM" id="SSF52499">
    <property type="entry name" value="Isochorismatase-like hydrolases"/>
    <property type="match status" value="1"/>
</dbReference>
<dbReference type="EMBL" id="JAVFKD010000013">
    <property type="protein sequence ID" value="KAK5991700.1"/>
    <property type="molecule type" value="Genomic_DNA"/>
</dbReference>
<feature type="domain" description="Isochorismatase-like" evidence="3">
    <location>
        <begin position="136"/>
        <end position="223"/>
    </location>
</feature>
<accession>A0ABR0SIX0</accession>
<name>A0ABR0SIX0_9HYPO</name>
<dbReference type="Gene3D" id="3.40.50.850">
    <property type="entry name" value="Isochorismatase-like"/>
    <property type="match status" value="1"/>
</dbReference>
<sequence>MSSPFFIPVNLGQTALLLSDVQTQILGRFPAETQRNYLGNIQKLLDFFRGEIAERRVTDKPSDSTSAYDDVPMIIHHSFPFNINSNAFISPYNKLAKWVAMLEAAGHFGNVPSDPHYPNFGLPESIAPPSGWGSKDEIVLGKIQPNCFRSSDLLAYLRARGTRHIILVGLTTIGSILGSARGGADLDFHISLVEEGIIDDEPEVHEFLMTRVLPKFVDVVKMDDVLKLGDK</sequence>
<dbReference type="InterPro" id="IPR050272">
    <property type="entry name" value="Isochorismatase-like_hydrls"/>
</dbReference>
<gene>
    <name evidence="4" type="ORF">PT974_07733</name>
</gene>
<dbReference type="Proteomes" id="UP001338125">
    <property type="component" value="Unassembled WGS sequence"/>
</dbReference>
<comment type="caution">
    <text evidence="4">The sequence shown here is derived from an EMBL/GenBank/DDBJ whole genome shotgun (WGS) entry which is preliminary data.</text>
</comment>
<evidence type="ECO:0000259" key="3">
    <source>
        <dbReference type="Pfam" id="PF00857"/>
    </source>
</evidence>
<organism evidence="4 5">
    <name type="scientific">Cladobotryum mycophilum</name>
    <dbReference type="NCBI Taxonomy" id="491253"/>
    <lineage>
        <taxon>Eukaryota</taxon>
        <taxon>Fungi</taxon>
        <taxon>Dikarya</taxon>
        <taxon>Ascomycota</taxon>
        <taxon>Pezizomycotina</taxon>
        <taxon>Sordariomycetes</taxon>
        <taxon>Hypocreomycetidae</taxon>
        <taxon>Hypocreales</taxon>
        <taxon>Hypocreaceae</taxon>
        <taxon>Cladobotryum</taxon>
    </lineage>
</organism>
<dbReference type="InterPro" id="IPR036380">
    <property type="entry name" value="Isochorismatase-like_sf"/>
</dbReference>
<keyword evidence="5" id="KW-1185">Reference proteome</keyword>
<dbReference type="InterPro" id="IPR000868">
    <property type="entry name" value="Isochorismatase-like_dom"/>
</dbReference>
<protein>
    <recommendedName>
        <fullName evidence="3">Isochorismatase-like domain-containing protein</fullName>
    </recommendedName>
</protein>
<evidence type="ECO:0000313" key="5">
    <source>
        <dbReference type="Proteomes" id="UP001338125"/>
    </source>
</evidence>
<dbReference type="Pfam" id="PF00857">
    <property type="entry name" value="Isochorismatase"/>
    <property type="match status" value="1"/>
</dbReference>
<reference evidence="4 5" key="1">
    <citation type="submission" date="2024-01" db="EMBL/GenBank/DDBJ databases">
        <title>Complete genome of Cladobotryum mycophilum ATHUM6906.</title>
        <authorList>
            <person name="Christinaki A.C."/>
            <person name="Myridakis A.I."/>
            <person name="Kouvelis V.N."/>
        </authorList>
    </citation>
    <scope>NUCLEOTIDE SEQUENCE [LARGE SCALE GENOMIC DNA]</scope>
    <source>
        <strain evidence="4 5">ATHUM6906</strain>
    </source>
</reference>